<evidence type="ECO:0000313" key="1">
    <source>
        <dbReference type="EMBL" id="KAF3070200.1"/>
    </source>
</evidence>
<reference evidence="1 2" key="1">
    <citation type="submission" date="2018-06" db="EMBL/GenBank/DDBJ databases">
        <title>Genome analysis of cellulolytic fungus Trichoderma lentiforme CFAM-422.</title>
        <authorList>
            <person name="Steindorff A.S."/>
            <person name="Formighieri E.F."/>
            <person name="Midorikawa G.E.O."/>
            <person name="Tamietti M.S."/>
            <person name="Ramos E.Z."/>
            <person name="Silva A.S."/>
            <person name="Bon E.P.S."/>
            <person name="Mendes T.D."/>
            <person name="Damaso M.C.T."/>
            <person name="Favaro L.C.L."/>
        </authorList>
    </citation>
    <scope>NUCLEOTIDE SEQUENCE [LARGE SCALE GENOMIC DNA]</scope>
    <source>
        <strain evidence="1 2">CFAM-422</strain>
    </source>
</reference>
<name>A0A9P4XFS5_9HYPO</name>
<gene>
    <name evidence="1" type="ORF">CFAM422_006759</name>
</gene>
<evidence type="ECO:0000313" key="2">
    <source>
        <dbReference type="Proteomes" id="UP000801864"/>
    </source>
</evidence>
<organism evidence="1 2">
    <name type="scientific">Trichoderma lentiforme</name>
    <dbReference type="NCBI Taxonomy" id="1567552"/>
    <lineage>
        <taxon>Eukaryota</taxon>
        <taxon>Fungi</taxon>
        <taxon>Dikarya</taxon>
        <taxon>Ascomycota</taxon>
        <taxon>Pezizomycotina</taxon>
        <taxon>Sordariomycetes</taxon>
        <taxon>Hypocreomycetidae</taxon>
        <taxon>Hypocreales</taxon>
        <taxon>Hypocreaceae</taxon>
        <taxon>Trichoderma</taxon>
    </lineage>
</organism>
<keyword evidence="2" id="KW-1185">Reference proteome</keyword>
<dbReference type="PANTHER" id="PTHR38886:SF1">
    <property type="entry name" value="NACHT-NTPASE AND P-LOOP NTPASES N-TERMINAL DOMAIN-CONTAINING PROTEIN"/>
    <property type="match status" value="1"/>
</dbReference>
<dbReference type="Proteomes" id="UP000801864">
    <property type="component" value="Unassembled WGS sequence"/>
</dbReference>
<comment type="caution">
    <text evidence="1">The sequence shown here is derived from an EMBL/GenBank/DDBJ whole genome shotgun (WGS) entry which is preliminary data.</text>
</comment>
<evidence type="ECO:0008006" key="3">
    <source>
        <dbReference type="Google" id="ProtNLM"/>
    </source>
</evidence>
<proteinExistence type="predicted"/>
<dbReference type="AlphaFoldDB" id="A0A9P4XFS5"/>
<sequence length="298" mass="33080">STISYAYGYAISDLTAVLGLFERVAIELRNFKNAPAHFQQLGAEIDLLQNAMRHAVRLIPQNDSHRETLERVRAIVMHCLTPLQALVNKMRTKESSLGHFRTSKSLSNIGTRIHWSMIAKQDIDEVRITITSETVAINMLLIAQSLAQIRQLTDCVQGMGDAQSTLIKTHSDALIKQTSTILSLVSTMPDTIADLKLTTIMNDKKQSEQARMLEHGLSVVASHVGSLSQIGVKVSGALSLHTASMRRSVRRLLSLMRDIKELFVLLTTYSRDILEAIGQNTWVESPLSFMFGHTSALT</sequence>
<dbReference type="PANTHER" id="PTHR38886">
    <property type="entry name" value="SESA DOMAIN-CONTAINING PROTEIN"/>
    <property type="match status" value="1"/>
</dbReference>
<protein>
    <recommendedName>
        <fullName evidence="3">Fungal N-terminal domain-containing protein</fullName>
    </recommendedName>
</protein>
<accession>A0A9P4XFS5</accession>
<dbReference type="EMBL" id="QLNT01000011">
    <property type="protein sequence ID" value="KAF3070200.1"/>
    <property type="molecule type" value="Genomic_DNA"/>
</dbReference>
<feature type="non-terminal residue" evidence="1">
    <location>
        <position position="298"/>
    </location>
</feature>